<comment type="catalytic activity">
    <reaction evidence="4 5">
        <text>[thioredoxin]-disulfide + L-methionine + H2O = L-methionine (S)-S-oxide + [thioredoxin]-dithiol</text>
        <dbReference type="Rhea" id="RHEA:19993"/>
        <dbReference type="Rhea" id="RHEA-COMP:10698"/>
        <dbReference type="Rhea" id="RHEA-COMP:10700"/>
        <dbReference type="ChEBI" id="CHEBI:15377"/>
        <dbReference type="ChEBI" id="CHEBI:29950"/>
        <dbReference type="ChEBI" id="CHEBI:50058"/>
        <dbReference type="ChEBI" id="CHEBI:57844"/>
        <dbReference type="ChEBI" id="CHEBI:58772"/>
        <dbReference type="EC" id="1.8.4.11"/>
    </reaction>
</comment>
<evidence type="ECO:0000313" key="8">
    <source>
        <dbReference type="Proteomes" id="UP000094094"/>
    </source>
</evidence>
<dbReference type="SUPFAM" id="SSF55068">
    <property type="entry name" value="Peptide methionine sulfoxide reductase"/>
    <property type="match status" value="1"/>
</dbReference>
<accession>A0A1D7VTK5</accession>
<proteinExistence type="inferred from homology"/>
<dbReference type="EMBL" id="CP017157">
    <property type="protein sequence ID" value="AOP50080.1"/>
    <property type="molecule type" value="Genomic_DNA"/>
</dbReference>
<dbReference type="Proteomes" id="UP000094094">
    <property type="component" value="Chromosome"/>
</dbReference>
<reference evidence="7 8" key="1">
    <citation type="submission" date="2016-09" db="EMBL/GenBank/DDBJ databases">
        <title>Complete genome sequencing of Streptomyces lydicus 103 and metabolic pathways analysis of antibiotic biosynthesis.</title>
        <authorList>
            <person name="Jia N."/>
            <person name="Ding M.-Z."/>
            <person name="Gao F."/>
            <person name="Yuan Y.-J."/>
        </authorList>
    </citation>
    <scope>NUCLEOTIDE SEQUENCE [LARGE SCALE GENOMIC DNA]</scope>
    <source>
        <strain evidence="7 8">103</strain>
    </source>
</reference>
<evidence type="ECO:0000256" key="1">
    <source>
        <dbReference type="ARBA" id="ARBA00005591"/>
    </source>
</evidence>
<dbReference type="KEGG" id="slc:SL103_30930"/>
<dbReference type="RefSeq" id="WP_069572258.1">
    <property type="nucleotide sequence ID" value="NZ_CP017157.1"/>
</dbReference>
<evidence type="ECO:0000256" key="4">
    <source>
        <dbReference type="ARBA" id="ARBA00048782"/>
    </source>
</evidence>
<dbReference type="NCBIfam" id="TIGR00401">
    <property type="entry name" value="msrA"/>
    <property type="match status" value="1"/>
</dbReference>
<organism evidence="7 8">
    <name type="scientific">Streptomyces lydicus</name>
    <dbReference type="NCBI Taxonomy" id="47763"/>
    <lineage>
        <taxon>Bacteria</taxon>
        <taxon>Bacillati</taxon>
        <taxon>Actinomycetota</taxon>
        <taxon>Actinomycetes</taxon>
        <taxon>Kitasatosporales</taxon>
        <taxon>Streptomycetaceae</taxon>
        <taxon>Streptomyces</taxon>
    </lineage>
</organism>
<sequence length="238" mass="26109">MLFSRFKTHLPTPEEALAGRPERAFAVPDRHTVLGNPLLGPYPDGLEIADFGLGCFWGAERKFWQTEGVWTTLVGYQGGHTPNPSYEEVCTGHTGHTEAVRVVYDPAVVPYTALLKLFWESHDPTQGFRQGNDVGTQYRSAIYTHSPAQQQAAESSRDAYRTVLQNSGYADITTEILPADTTRPFYPAEGYHQQYLDKNPAGYCGIGGTGVKLSAPSETNWGRSCPTGIAPAPEVTEQ</sequence>
<dbReference type="InterPro" id="IPR050162">
    <property type="entry name" value="MsrA_MetSO_reductase"/>
</dbReference>
<comment type="similarity">
    <text evidence="1 5">Belongs to the MsrA Met sulfoxide reductase family.</text>
</comment>
<dbReference type="HAMAP" id="MF_01401">
    <property type="entry name" value="MsrA"/>
    <property type="match status" value="1"/>
</dbReference>
<dbReference type="OrthoDB" id="4174719at2"/>
<evidence type="ECO:0000313" key="7">
    <source>
        <dbReference type="EMBL" id="AOP50080.1"/>
    </source>
</evidence>
<dbReference type="Pfam" id="PF01625">
    <property type="entry name" value="PMSR"/>
    <property type="match status" value="1"/>
</dbReference>
<dbReference type="EC" id="1.8.4.11" evidence="5"/>
<feature type="domain" description="Peptide methionine sulphoxide reductase MsrA" evidence="6">
    <location>
        <begin position="50"/>
        <end position="204"/>
    </location>
</feature>
<protein>
    <recommendedName>
        <fullName evidence="5">Peptide methionine sulfoxide reductase MsrA</fullName>
        <shortName evidence="5">Protein-methionine-S-oxide reductase</shortName>
        <ecNumber evidence="5">1.8.4.11</ecNumber>
    </recommendedName>
    <alternativeName>
        <fullName evidence="5">Peptide-methionine (S)-S-oxide reductase</fullName>
        <shortName evidence="5">Peptide Met(O) reductase</shortName>
    </alternativeName>
</protein>
<dbReference type="InterPro" id="IPR036509">
    <property type="entry name" value="Met_Sox_Rdtase_MsrA_sf"/>
</dbReference>
<dbReference type="InterPro" id="IPR002569">
    <property type="entry name" value="Met_Sox_Rdtase_MsrA_dom"/>
</dbReference>
<evidence type="ECO:0000259" key="6">
    <source>
        <dbReference type="Pfam" id="PF01625"/>
    </source>
</evidence>
<evidence type="ECO:0000256" key="2">
    <source>
        <dbReference type="ARBA" id="ARBA00023002"/>
    </source>
</evidence>
<dbReference type="PANTHER" id="PTHR42799">
    <property type="entry name" value="MITOCHONDRIAL PEPTIDE METHIONINE SULFOXIDE REDUCTASE"/>
    <property type="match status" value="1"/>
</dbReference>
<evidence type="ECO:0000256" key="3">
    <source>
        <dbReference type="ARBA" id="ARBA00047806"/>
    </source>
</evidence>
<dbReference type="GO" id="GO:0034599">
    <property type="term" value="P:cellular response to oxidative stress"/>
    <property type="evidence" value="ECO:0007669"/>
    <property type="project" value="TreeGrafter"/>
</dbReference>
<dbReference type="GO" id="GO:0008113">
    <property type="term" value="F:peptide-methionine (S)-S-oxide reductase activity"/>
    <property type="evidence" value="ECO:0007669"/>
    <property type="project" value="UniProtKB-UniRule"/>
</dbReference>
<keyword evidence="8" id="KW-1185">Reference proteome</keyword>
<dbReference type="AlphaFoldDB" id="A0A1D7VTK5"/>
<dbReference type="PANTHER" id="PTHR42799:SF2">
    <property type="entry name" value="MITOCHONDRIAL PEPTIDE METHIONINE SULFOXIDE REDUCTASE"/>
    <property type="match status" value="1"/>
</dbReference>
<name>A0A1D7VTK5_9ACTN</name>
<dbReference type="GO" id="GO:0005737">
    <property type="term" value="C:cytoplasm"/>
    <property type="evidence" value="ECO:0007669"/>
    <property type="project" value="TreeGrafter"/>
</dbReference>
<dbReference type="FunFam" id="3.30.1060.10:FF:000001">
    <property type="entry name" value="Peptide methionine sulfoxide reductase MsrA"/>
    <property type="match status" value="1"/>
</dbReference>
<dbReference type="GO" id="GO:0033744">
    <property type="term" value="F:L-methionine:thioredoxin-disulfide S-oxidoreductase activity"/>
    <property type="evidence" value="ECO:0007669"/>
    <property type="project" value="RHEA"/>
</dbReference>
<dbReference type="Gene3D" id="3.30.1060.10">
    <property type="entry name" value="Peptide methionine sulphoxide reductase MsrA"/>
    <property type="match status" value="1"/>
</dbReference>
<comment type="function">
    <text evidence="5">Has an important function as a repair enzyme for proteins that have been inactivated by oxidation. Catalyzes the reversible oxidation-reduction of methionine sulfoxide in proteins to methionine.</text>
</comment>
<feature type="active site" evidence="5">
    <location>
        <position position="55"/>
    </location>
</feature>
<keyword evidence="2 5" id="KW-0560">Oxidoreductase</keyword>
<comment type="catalytic activity">
    <reaction evidence="3 5">
        <text>L-methionyl-[protein] + [thioredoxin]-disulfide + H2O = L-methionyl-(S)-S-oxide-[protein] + [thioredoxin]-dithiol</text>
        <dbReference type="Rhea" id="RHEA:14217"/>
        <dbReference type="Rhea" id="RHEA-COMP:10698"/>
        <dbReference type="Rhea" id="RHEA-COMP:10700"/>
        <dbReference type="Rhea" id="RHEA-COMP:12313"/>
        <dbReference type="Rhea" id="RHEA-COMP:12315"/>
        <dbReference type="ChEBI" id="CHEBI:15377"/>
        <dbReference type="ChEBI" id="CHEBI:16044"/>
        <dbReference type="ChEBI" id="CHEBI:29950"/>
        <dbReference type="ChEBI" id="CHEBI:44120"/>
        <dbReference type="ChEBI" id="CHEBI:50058"/>
        <dbReference type="EC" id="1.8.4.11"/>
    </reaction>
</comment>
<evidence type="ECO:0000256" key="5">
    <source>
        <dbReference type="HAMAP-Rule" id="MF_01401"/>
    </source>
</evidence>
<gene>
    <name evidence="5" type="primary">msrA</name>
    <name evidence="7" type="ORF">SL103_30930</name>
</gene>